<dbReference type="SUPFAM" id="SSF56801">
    <property type="entry name" value="Acetyl-CoA synthetase-like"/>
    <property type="match status" value="1"/>
</dbReference>
<dbReference type="InterPro" id="IPR036291">
    <property type="entry name" value="NAD(P)-bd_dom_sf"/>
</dbReference>
<dbReference type="Pfam" id="PF07993">
    <property type="entry name" value="NAD_binding_4"/>
    <property type="match status" value="1"/>
</dbReference>
<gene>
    <name evidence="5" type="ORF">NUU61_002860</name>
</gene>
<keyword evidence="2" id="KW-0597">Phosphoprotein</keyword>
<evidence type="ECO:0000259" key="4">
    <source>
        <dbReference type="Pfam" id="PF07993"/>
    </source>
</evidence>
<dbReference type="InterPro" id="IPR000873">
    <property type="entry name" value="AMP-dep_synth/lig_dom"/>
</dbReference>
<dbReference type="SUPFAM" id="SSF51735">
    <property type="entry name" value="NAD(P)-binding Rossmann-fold domains"/>
    <property type="match status" value="1"/>
</dbReference>
<dbReference type="InterPro" id="IPR020845">
    <property type="entry name" value="AMP-binding_CS"/>
</dbReference>
<dbReference type="EMBL" id="JAPMSZ010000004">
    <property type="protein sequence ID" value="KAJ5105513.1"/>
    <property type="molecule type" value="Genomic_DNA"/>
</dbReference>
<evidence type="ECO:0000313" key="6">
    <source>
        <dbReference type="Proteomes" id="UP001141434"/>
    </source>
</evidence>
<dbReference type="Pfam" id="PF00501">
    <property type="entry name" value="AMP-binding"/>
    <property type="match status" value="1"/>
</dbReference>
<comment type="caution">
    <text evidence="5">The sequence shown here is derived from an EMBL/GenBank/DDBJ whole genome shotgun (WGS) entry which is preliminary data.</text>
</comment>
<dbReference type="GeneID" id="81392610"/>
<evidence type="ECO:0008006" key="7">
    <source>
        <dbReference type="Google" id="ProtNLM"/>
    </source>
</evidence>
<dbReference type="Gene3D" id="3.40.50.720">
    <property type="entry name" value="NAD(P)-binding Rossmann-like Domain"/>
    <property type="match status" value="1"/>
</dbReference>
<proteinExistence type="predicted"/>
<feature type="domain" description="AMP-dependent synthetase/ligase" evidence="3">
    <location>
        <begin position="7"/>
        <end position="296"/>
    </location>
</feature>
<dbReference type="InterPro" id="IPR051414">
    <property type="entry name" value="Adenylate-forming_Reductase"/>
</dbReference>
<evidence type="ECO:0000259" key="3">
    <source>
        <dbReference type="Pfam" id="PF00501"/>
    </source>
</evidence>
<dbReference type="PANTHER" id="PTHR43439:SF2">
    <property type="entry name" value="ENZYME, PUTATIVE (JCVI)-RELATED"/>
    <property type="match status" value="1"/>
</dbReference>
<sequence length="1006" mass="111745">MKTMAAAVDSVAWWIDRTFANVSKQKRTLAYIGTADLLYPIILFAGIKTGWKTMFVSPRNPTIQNLGLLQQADVSVLLYGEAMWPVAKNLRQFDSSIIFTQVPPLAEVLESQPPPYRFEHSFAEVKDEKCLILHSSGSTGQPKLVALTHGTFSCTDSDPSVPVPEGRRPQNAAQFDFSPPGRFYSCFPPYHLAGVQAYIILPTLAHTATIVMGPPSTPPSGFMVDAIIKQQDLRAMFIPPSIIEQWTSGPNAFHQAERLNFVLFGGGPLAPSVGNKLSQVTDVCQMYGSLEIGQVQMLVPQAGEWEYLEPNPAEECDMQEVDDGVFEMVLHQDEKFKNRRSLSHTYPDVKTWRTKDLFVPHPTKPGLWRFHSRTDDILVLASSHKVWPIPMEMVLQGDPLVAGALMVGNGRPEVLLLIEPRKSPEQQKMSKKEFIDAIWPSIVKANSIAPDYGKVRRSRILLSDPNLGFFRTPKGTISRKPTESLYAEYIATAFIDGVSDEQSEIGILENHWMNETKNFIRSIVHDIHSDNPLEDTDDFFVAKAMDSLTVVELGQKLRLGLVRRMKRESNTLNFWLRTIFENPSIDSLSKATLDITFGQGQSEFGYRKTHGMEQLLEDLTADLPEPATPRAQPPSPSDGVRVVLLGSRGRLGPFMVKDFLDDPQVTSLKCLDRGNNGRSAFQRQANVLDLQINLDDPRLEFVSVDISKPDLNLPQEQLNDISKNTNVIIHNVWAVNFALSLPSFGPEILQSLSTTIKIANNAASRPRLVFMSSVGAVQGWASAISPNVAVPEEVIRSPEVATLTGYAQSKHVAERLLDIAGERLQIPISILRLGQVAGPTSMGNAGKWESNDWMHSLAIMSKASGLIPNDMGSVDWIPVDMVSRVVRDITLQTRQDPSAAGARLYNLVHPRPIPFTTFADALQGCISSGRQVPFSKWVELLSNLPPNSLSKNAEAEKIRILPFFQSVVGCEFPHFALHNAQAASPTMAQLEPLDLNLLRKWCQQWT</sequence>
<dbReference type="InterPro" id="IPR042099">
    <property type="entry name" value="ANL_N_sf"/>
</dbReference>
<feature type="domain" description="Thioester reductase (TE)" evidence="4">
    <location>
        <begin position="646"/>
        <end position="885"/>
    </location>
</feature>
<dbReference type="OrthoDB" id="429813at2759"/>
<reference evidence="5" key="2">
    <citation type="journal article" date="2023" name="IMA Fungus">
        <title>Comparative genomic study of the Penicillium genus elucidates a diverse pangenome and 15 lateral gene transfer events.</title>
        <authorList>
            <person name="Petersen C."/>
            <person name="Sorensen T."/>
            <person name="Nielsen M.R."/>
            <person name="Sondergaard T.E."/>
            <person name="Sorensen J.L."/>
            <person name="Fitzpatrick D.A."/>
            <person name="Frisvad J.C."/>
            <person name="Nielsen K.L."/>
        </authorList>
    </citation>
    <scope>NUCLEOTIDE SEQUENCE</scope>
    <source>
        <strain evidence="5">IBT 34128</strain>
    </source>
</reference>
<evidence type="ECO:0000256" key="2">
    <source>
        <dbReference type="ARBA" id="ARBA00022553"/>
    </source>
</evidence>
<accession>A0A9W9FSH7</accession>
<dbReference type="PANTHER" id="PTHR43439">
    <property type="entry name" value="PHENYLACETATE-COENZYME A LIGASE"/>
    <property type="match status" value="1"/>
</dbReference>
<evidence type="ECO:0000256" key="1">
    <source>
        <dbReference type="ARBA" id="ARBA00022450"/>
    </source>
</evidence>
<protein>
    <recommendedName>
        <fullName evidence="7">Carrier domain-containing protein</fullName>
    </recommendedName>
</protein>
<dbReference type="RefSeq" id="XP_056514509.1">
    <property type="nucleotide sequence ID" value="XM_056653442.1"/>
</dbReference>
<evidence type="ECO:0000313" key="5">
    <source>
        <dbReference type="EMBL" id="KAJ5105513.1"/>
    </source>
</evidence>
<dbReference type="Pfam" id="PF23562">
    <property type="entry name" value="AMP-binding_C_3"/>
    <property type="match status" value="1"/>
</dbReference>
<dbReference type="Proteomes" id="UP001141434">
    <property type="component" value="Unassembled WGS sequence"/>
</dbReference>
<dbReference type="Gene3D" id="3.40.50.12780">
    <property type="entry name" value="N-terminal domain of ligase-like"/>
    <property type="match status" value="1"/>
</dbReference>
<organism evidence="5 6">
    <name type="scientific">Penicillium alfredii</name>
    <dbReference type="NCBI Taxonomy" id="1506179"/>
    <lineage>
        <taxon>Eukaryota</taxon>
        <taxon>Fungi</taxon>
        <taxon>Dikarya</taxon>
        <taxon>Ascomycota</taxon>
        <taxon>Pezizomycotina</taxon>
        <taxon>Eurotiomycetes</taxon>
        <taxon>Eurotiomycetidae</taxon>
        <taxon>Eurotiales</taxon>
        <taxon>Aspergillaceae</taxon>
        <taxon>Penicillium</taxon>
    </lineage>
</organism>
<name>A0A9W9FSH7_9EURO</name>
<dbReference type="AlphaFoldDB" id="A0A9W9FSH7"/>
<keyword evidence="1" id="KW-0596">Phosphopantetheine</keyword>
<dbReference type="PROSITE" id="PS00455">
    <property type="entry name" value="AMP_BINDING"/>
    <property type="match status" value="1"/>
</dbReference>
<dbReference type="InterPro" id="IPR013120">
    <property type="entry name" value="FAR_NAD-bd"/>
</dbReference>
<keyword evidence="6" id="KW-1185">Reference proteome</keyword>
<reference evidence="5" key="1">
    <citation type="submission" date="2022-11" db="EMBL/GenBank/DDBJ databases">
        <authorList>
            <person name="Petersen C."/>
        </authorList>
    </citation>
    <scope>NUCLEOTIDE SEQUENCE</scope>
    <source>
        <strain evidence="5">IBT 34128</strain>
    </source>
</reference>